<gene>
    <name evidence="4" type="ORF">bsdtw1_01801</name>
</gene>
<dbReference type="InterPro" id="IPR027417">
    <property type="entry name" value="P-loop_NTPase"/>
</dbReference>
<dbReference type="EMBL" id="BLZR01000001">
    <property type="protein sequence ID" value="GFP75710.1"/>
    <property type="molecule type" value="Genomic_DNA"/>
</dbReference>
<dbReference type="Pfam" id="PF00271">
    <property type="entry name" value="Helicase_C"/>
    <property type="match status" value="1"/>
</dbReference>
<dbReference type="InterPro" id="IPR038718">
    <property type="entry name" value="SNF2-like_sf"/>
</dbReference>
<dbReference type="PROSITE" id="PS51194">
    <property type="entry name" value="HELICASE_CTER"/>
    <property type="match status" value="1"/>
</dbReference>
<proteinExistence type="predicted"/>
<dbReference type="SMART" id="SM00490">
    <property type="entry name" value="HELICc"/>
    <property type="match status" value="1"/>
</dbReference>
<accession>A0A6V8SF82</accession>
<feature type="domain" description="Helicase C-terminal" evidence="3">
    <location>
        <begin position="872"/>
        <end position="1038"/>
    </location>
</feature>
<organism evidence="4 5">
    <name type="scientific">Clostridium fungisolvens</name>
    <dbReference type="NCBI Taxonomy" id="1604897"/>
    <lineage>
        <taxon>Bacteria</taxon>
        <taxon>Bacillati</taxon>
        <taxon>Bacillota</taxon>
        <taxon>Clostridia</taxon>
        <taxon>Eubacteriales</taxon>
        <taxon>Clostridiaceae</taxon>
        <taxon>Clostridium</taxon>
    </lineage>
</organism>
<reference evidence="4 5" key="1">
    <citation type="submission" date="2020-07" db="EMBL/GenBank/DDBJ databases">
        <title>A new beta-1,3-glucan-decomposing anaerobic bacterium isolated from anoxic soil subjected to biological soil disinfestation.</title>
        <authorList>
            <person name="Ueki A."/>
            <person name="Tonouchi A."/>
        </authorList>
    </citation>
    <scope>NUCLEOTIDE SEQUENCE [LARGE SCALE GENOMIC DNA]</scope>
    <source>
        <strain evidence="4 5">TW1</strain>
    </source>
</reference>
<dbReference type="CDD" id="cd18793">
    <property type="entry name" value="SF2_C_SNF"/>
    <property type="match status" value="1"/>
</dbReference>
<dbReference type="InterPro" id="IPR049730">
    <property type="entry name" value="SNF2/RAD54-like_C"/>
</dbReference>
<sequence>MDIMSLKQIILKPSSNLMKTKGNELFKDGFVKKVRGKRIDAIYHIYGDIKNKDNTTEFNTHIKIDLIKGTVISTRCNCNLFKDFSQNKPLFMCEHLTATSFKFIDSINKRNKSQTYSENKSEINTKDKSILTMQISLISKSFKEYSTYEAEFRIGLKHKYLITNLQQFISSIFHNDYIYIDDHLKYDLKEYEISQNHRKLLRFLKQRMQLNASTSLNGRSILLDSSELEDFFKALTNEKIQFKYKSIEYSPTIFNEDLPLSFTLKDDNAHFILTTHKKLPTMLDTKANVFFFNGNIYLPSKNQICNYLPFYNRFVEEDSLTFAKTEENYDMLTSKITRISKNISLSEGVKNFSLNYLKFEFLIFKDKSTIYCKVYGLYFDNKIDILVEKKNSLNNIRDYAKENKVLMKLEALRFIYKEDKLLFIGDDHDLFDLLANKENNIHKLGKVSFGNGFEKVKIYNSTNVKIDFYDENSYVKIVYKVGDMSLSELNSANEAYKSGDNFYKDSNNNFLDFRDEGILRFFNLLDLLSNDKTSYDGTLYIDKDKLPYASHLLNNTNYVVNNFSKQLQNIEHNLFDLKNNKVLIPTGLKASLRDYQIRGFKWFKSIANLGFGGILADEMGLGKTVQTIAFITSEINKKFLIITPTSLIYNWKDELERFSPDIKFEIIHGNKNKSENLSELIENNTVILTTYGTLKNNVHNYIDSYFDYCIIDEAQNIKNSASKTKLAVKSINAKVHFALTGTPLENTLTELWSIFDFAMPNYLHSKESFEKKFSANDYESIELLKTLIGPFILRRTKQEVIDELPDKTEKTLLIEMTSMQKSIYSSYIKDIRQNLRDASKGNIEIFSYLTRLRQICLDPSLIIPNYSGDSGKLKAALSIIENQIKNRGKVLLFSQFTSALGKIADDLKKLNIAYSYIDGSIPAKERLRLVNEFNEDDTVHVFLISLKAGGTGLNLTSANLVIHFDPWWNPAVEDQATDRAHRIGQKNIVEVIKLVAKGTIEEKILTLQHSKKQLIDAILTGELRDSDSFDKLSTEDLIKLFDRTE</sequence>
<dbReference type="SMART" id="SM00487">
    <property type="entry name" value="DEXDc"/>
    <property type="match status" value="1"/>
</dbReference>
<dbReference type="Pfam" id="PF00176">
    <property type="entry name" value="SNF2-rel_dom"/>
    <property type="match status" value="1"/>
</dbReference>
<dbReference type="InterPro" id="IPR013663">
    <property type="entry name" value="Helicase_SWF/SNF/SWI_bac"/>
</dbReference>
<evidence type="ECO:0000259" key="3">
    <source>
        <dbReference type="PROSITE" id="PS51194"/>
    </source>
</evidence>
<keyword evidence="1" id="KW-0378">Hydrolase</keyword>
<keyword evidence="5" id="KW-1185">Reference proteome</keyword>
<dbReference type="InterPro" id="IPR000330">
    <property type="entry name" value="SNF2_N"/>
</dbReference>
<evidence type="ECO:0000313" key="4">
    <source>
        <dbReference type="EMBL" id="GFP75710.1"/>
    </source>
</evidence>
<dbReference type="GO" id="GO:0005524">
    <property type="term" value="F:ATP binding"/>
    <property type="evidence" value="ECO:0007669"/>
    <property type="project" value="InterPro"/>
</dbReference>
<dbReference type="InterPro" id="IPR014001">
    <property type="entry name" value="Helicase_ATP-bd"/>
</dbReference>
<evidence type="ECO:0000259" key="2">
    <source>
        <dbReference type="PROSITE" id="PS51192"/>
    </source>
</evidence>
<evidence type="ECO:0000313" key="5">
    <source>
        <dbReference type="Proteomes" id="UP000580568"/>
    </source>
</evidence>
<dbReference type="PROSITE" id="PS51192">
    <property type="entry name" value="HELICASE_ATP_BIND_1"/>
    <property type="match status" value="1"/>
</dbReference>
<comment type="caution">
    <text evidence="4">The sequence shown here is derived from an EMBL/GenBank/DDBJ whole genome shotgun (WGS) entry which is preliminary data.</text>
</comment>
<evidence type="ECO:0000256" key="1">
    <source>
        <dbReference type="ARBA" id="ARBA00022801"/>
    </source>
</evidence>
<dbReference type="AlphaFoldDB" id="A0A6V8SF82"/>
<dbReference type="GO" id="GO:0016787">
    <property type="term" value="F:hydrolase activity"/>
    <property type="evidence" value="ECO:0007669"/>
    <property type="project" value="UniProtKB-KW"/>
</dbReference>
<name>A0A6V8SF82_9CLOT</name>
<dbReference type="PANTHER" id="PTHR10799">
    <property type="entry name" value="SNF2/RAD54 HELICASE FAMILY"/>
    <property type="match status" value="1"/>
</dbReference>
<protein>
    <submittedName>
        <fullName evidence="4">RNA polymerase-associated protein RapA</fullName>
    </submittedName>
</protein>
<dbReference type="SUPFAM" id="SSF52540">
    <property type="entry name" value="P-loop containing nucleoside triphosphate hydrolases"/>
    <property type="match status" value="2"/>
</dbReference>
<dbReference type="Gene3D" id="3.40.50.10810">
    <property type="entry name" value="Tandem AAA-ATPase domain"/>
    <property type="match status" value="1"/>
</dbReference>
<feature type="domain" description="Helicase ATP-binding" evidence="2">
    <location>
        <begin position="604"/>
        <end position="761"/>
    </location>
</feature>
<dbReference type="Gene3D" id="3.40.50.300">
    <property type="entry name" value="P-loop containing nucleotide triphosphate hydrolases"/>
    <property type="match status" value="1"/>
</dbReference>
<dbReference type="Pfam" id="PF08455">
    <property type="entry name" value="SNF2_assoc"/>
    <property type="match status" value="1"/>
</dbReference>
<dbReference type="RefSeq" id="WP_183277195.1">
    <property type="nucleotide sequence ID" value="NZ_BLZR01000001.1"/>
</dbReference>
<dbReference type="InterPro" id="IPR001650">
    <property type="entry name" value="Helicase_C-like"/>
</dbReference>
<dbReference type="Proteomes" id="UP000580568">
    <property type="component" value="Unassembled WGS sequence"/>
</dbReference>